<reference evidence="1 2" key="1">
    <citation type="journal article" date="2018" name="Front. Plant Sci.">
        <title>Red Clover (Trifolium pratense) and Zigzag Clover (T. medium) - A Picture of Genomic Similarities and Differences.</title>
        <authorList>
            <person name="Dluhosova J."/>
            <person name="Istvanek J."/>
            <person name="Nedelnik J."/>
            <person name="Repkova J."/>
        </authorList>
    </citation>
    <scope>NUCLEOTIDE SEQUENCE [LARGE SCALE GENOMIC DNA]</scope>
    <source>
        <strain evidence="2">cv. 10/8</strain>
        <tissue evidence="1">Leaf</tissue>
    </source>
</reference>
<feature type="non-terminal residue" evidence="1">
    <location>
        <position position="1"/>
    </location>
</feature>
<name>A0A392UVU7_9FABA</name>
<proteinExistence type="predicted"/>
<accession>A0A392UVU7</accession>
<comment type="caution">
    <text evidence="1">The sequence shown here is derived from an EMBL/GenBank/DDBJ whole genome shotgun (WGS) entry which is preliminary data.</text>
</comment>
<dbReference type="AlphaFoldDB" id="A0A392UVU7"/>
<evidence type="ECO:0000313" key="2">
    <source>
        <dbReference type="Proteomes" id="UP000265520"/>
    </source>
</evidence>
<sequence length="71" mass="8063">PHEATADYLPWYYMVSHPRLFRPVDGPHGAPQVPRYVPVPAQQDDLIEEDAPPAEAAQGDQSVRHSCFKYF</sequence>
<protein>
    <submittedName>
        <fullName evidence="1">Uncharacterized protein</fullName>
    </submittedName>
</protein>
<dbReference type="EMBL" id="LXQA010988680">
    <property type="protein sequence ID" value="MCI80136.1"/>
    <property type="molecule type" value="Genomic_DNA"/>
</dbReference>
<evidence type="ECO:0000313" key="1">
    <source>
        <dbReference type="EMBL" id="MCI80136.1"/>
    </source>
</evidence>
<organism evidence="1 2">
    <name type="scientific">Trifolium medium</name>
    <dbReference type="NCBI Taxonomy" id="97028"/>
    <lineage>
        <taxon>Eukaryota</taxon>
        <taxon>Viridiplantae</taxon>
        <taxon>Streptophyta</taxon>
        <taxon>Embryophyta</taxon>
        <taxon>Tracheophyta</taxon>
        <taxon>Spermatophyta</taxon>
        <taxon>Magnoliopsida</taxon>
        <taxon>eudicotyledons</taxon>
        <taxon>Gunneridae</taxon>
        <taxon>Pentapetalae</taxon>
        <taxon>rosids</taxon>
        <taxon>fabids</taxon>
        <taxon>Fabales</taxon>
        <taxon>Fabaceae</taxon>
        <taxon>Papilionoideae</taxon>
        <taxon>50 kb inversion clade</taxon>
        <taxon>NPAAA clade</taxon>
        <taxon>Hologalegina</taxon>
        <taxon>IRL clade</taxon>
        <taxon>Trifolieae</taxon>
        <taxon>Trifolium</taxon>
    </lineage>
</organism>
<keyword evidence="2" id="KW-1185">Reference proteome</keyword>
<dbReference type="Proteomes" id="UP000265520">
    <property type="component" value="Unassembled WGS sequence"/>
</dbReference>